<evidence type="ECO:0000313" key="2">
    <source>
        <dbReference type="Proteomes" id="UP000217334"/>
    </source>
</evidence>
<dbReference type="EMBL" id="CP022383">
    <property type="protein sequence ID" value="ATA80344.1"/>
    <property type="molecule type" value="Genomic_DNA"/>
</dbReference>
<proteinExistence type="predicted"/>
<name>A0A250F5A5_CAPSP</name>
<reference evidence="2" key="1">
    <citation type="submission" date="2017-06" db="EMBL/GenBank/DDBJ databases">
        <title>Capnocytophaga spp. assemblies.</title>
        <authorList>
            <person name="Gulvik C.A."/>
        </authorList>
    </citation>
    <scope>NUCLEOTIDE SEQUENCE [LARGE SCALE GENOMIC DNA]</scope>
    <source>
        <strain evidence="2">H4486</strain>
    </source>
</reference>
<dbReference type="Proteomes" id="UP000217334">
    <property type="component" value="Chromosome"/>
</dbReference>
<accession>A0A250F5A5</accession>
<protein>
    <submittedName>
        <fullName evidence="1">Oxidase</fullName>
    </submittedName>
</protein>
<organism evidence="1 2">
    <name type="scientific">Capnocytophaga sputigena</name>
    <dbReference type="NCBI Taxonomy" id="1019"/>
    <lineage>
        <taxon>Bacteria</taxon>
        <taxon>Pseudomonadati</taxon>
        <taxon>Bacteroidota</taxon>
        <taxon>Flavobacteriia</taxon>
        <taxon>Flavobacteriales</taxon>
        <taxon>Flavobacteriaceae</taxon>
        <taxon>Capnocytophaga</taxon>
    </lineage>
</organism>
<evidence type="ECO:0000313" key="1">
    <source>
        <dbReference type="EMBL" id="ATA80344.1"/>
    </source>
</evidence>
<sequence length="96" mass="11116">MARKDLLLDTVGNLVIEEGDFVIESSDMQHIKHIVEAQKGEFKEFPFMGFGVENYLKTNTNPLAFKRDLKIQLEYDDYKNATIDLSKGYEELKINL</sequence>
<dbReference type="AlphaFoldDB" id="A0A250F5A5"/>
<dbReference type="RefSeq" id="WP_095902093.1">
    <property type="nucleotide sequence ID" value="NZ_CP022383.1"/>
</dbReference>
<gene>
    <name evidence="1" type="ORF">CGC59_11955</name>
</gene>